<sequence length="111" mass="12004">MQSLLPHDQQKVDEFSSLYAAYADAYKYPNFSFIAVDGPNGLELAQGHISHPIGGPSFPELTVRTSTICGCSVPLSRLGVDYAGLISALQGDGIETPRWLGAIWKGRIHSQ</sequence>
<reference evidence="1 2" key="1">
    <citation type="submission" date="2018-08" db="EMBL/GenBank/DDBJ databases">
        <title>Achromobacter xylosoxidans Genome sequencing and assembly.</title>
        <authorList>
            <person name="Wang R."/>
            <person name="Rensing C."/>
            <person name="Li Y."/>
        </authorList>
    </citation>
    <scope>NUCLEOTIDE SEQUENCE [LARGE SCALE GENOMIC DNA]</scope>
    <source>
        <strain evidence="1 2">GD003A</strain>
    </source>
</reference>
<dbReference type="EMBL" id="QVXO01000008">
    <property type="protein sequence ID" value="RPJ92389.1"/>
    <property type="molecule type" value="Genomic_DNA"/>
</dbReference>
<gene>
    <name evidence="1" type="ORF">DY367_07745</name>
</gene>
<evidence type="ECO:0000313" key="2">
    <source>
        <dbReference type="Proteomes" id="UP000285324"/>
    </source>
</evidence>
<dbReference type="AlphaFoldDB" id="A0A424WGV6"/>
<accession>A0A424WGV6</accession>
<protein>
    <submittedName>
        <fullName evidence="1">Uncharacterized protein</fullName>
    </submittedName>
</protein>
<name>A0A424WGV6_ALCXX</name>
<organism evidence="1 2">
    <name type="scientific">Alcaligenes xylosoxydans xylosoxydans</name>
    <name type="common">Achromobacter xylosoxidans</name>
    <dbReference type="NCBI Taxonomy" id="85698"/>
    <lineage>
        <taxon>Bacteria</taxon>
        <taxon>Pseudomonadati</taxon>
        <taxon>Pseudomonadota</taxon>
        <taxon>Betaproteobacteria</taxon>
        <taxon>Burkholderiales</taxon>
        <taxon>Alcaligenaceae</taxon>
        <taxon>Achromobacter</taxon>
    </lineage>
</organism>
<proteinExistence type="predicted"/>
<evidence type="ECO:0000313" key="1">
    <source>
        <dbReference type="EMBL" id="RPJ92389.1"/>
    </source>
</evidence>
<dbReference type="RefSeq" id="WP_124260353.1">
    <property type="nucleotide sequence ID" value="NZ_CP061008.1"/>
</dbReference>
<dbReference type="Proteomes" id="UP000285324">
    <property type="component" value="Unassembled WGS sequence"/>
</dbReference>
<comment type="caution">
    <text evidence="1">The sequence shown here is derived from an EMBL/GenBank/DDBJ whole genome shotgun (WGS) entry which is preliminary data.</text>
</comment>